<evidence type="ECO:0000259" key="2">
    <source>
        <dbReference type="Pfam" id="PF12867"/>
    </source>
</evidence>
<protein>
    <submittedName>
        <fullName evidence="3">Maleylpyruvate isomerase</fullName>
    </submittedName>
</protein>
<dbReference type="InterPro" id="IPR024775">
    <property type="entry name" value="DinB-like"/>
</dbReference>
<evidence type="ECO:0000256" key="1">
    <source>
        <dbReference type="SAM" id="MobiDB-lite"/>
    </source>
</evidence>
<dbReference type="Pfam" id="PF12867">
    <property type="entry name" value="DinB_2"/>
    <property type="match status" value="1"/>
</dbReference>
<keyword evidence="3" id="KW-0413">Isomerase</keyword>
<dbReference type="EMBL" id="BJXL01000110">
    <property type="protein sequence ID" value="GEM84557.1"/>
    <property type="molecule type" value="Genomic_DNA"/>
</dbReference>
<organism evidence="3 4">
    <name type="scientific">Meiothermus hypogaeus NBRC 106114</name>
    <dbReference type="NCBI Taxonomy" id="1227553"/>
    <lineage>
        <taxon>Bacteria</taxon>
        <taxon>Thermotogati</taxon>
        <taxon>Deinococcota</taxon>
        <taxon>Deinococci</taxon>
        <taxon>Thermales</taxon>
        <taxon>Thermaceae</taxon>
        <taxon>Meiothermus</taxon>
    </lineage>
</organism>
<evidence type="ECO:0000313" key="3">
    <source>
        <dbReference type="EMBL" id="GEM84557.1"/>
    </source>
</evidence>
<accession>A0A511R5M4</accession>
<name>A0A511R5M4_9DEIN</name>
<dbReference type="SUPFAM" id="SSF109854">
    <property type="entry name" value="DinB/YfiT-like putative metalloenzymes"/>
    <property type="match status" value="1"/>
</dbReference>
<dbReference type="GO" id="GO:0016853">
    <property type="term" value="F:isomerase activity"/>
    <property type="evidence" value="ECO:0007669"/>
    <property type="project" value="UniProtKB-KW"/>
</dbReference>
<reference evidence="3 4" key="1">
    <citation type="submission" date="2019-07" db="EMBL/GenBank/DDBJ databases">
        <title>Whole genome shotgun sequence of Meiothermus hypogaeus NBRC 106114.</title>
        <authorList>
            <person name="Hosoyama A."/>
            <person name="Uohara A."/>
            <person name="Ohji S."/>
            <person name="Ichikawa N."/>
        </authorList>
    </citation>
    <scope>NUCLEOTIDE SEQUENCE [LARGE SCALE GENOMIC DNA]</scope>
    <source>
        <strain evidence="3 4">NBRC 106114</strain>
    </source>
</reference>
<gene>
    <name evidence="3" type="ORF">MHY01S_27230</name>
</gene>
<dbReference type="Gene3D" id="1.20.120.450">
    <property type="entry name" value="dinb family like domain"/>
    <property type="match status" value="1"/>
</dbReference>
<dbReference type="AlphaFoldDB" id="A0A511R5M4"/>
<feature type="region of interest" description="Disordered" evidence="1">
    <location>
        <begin position="72"/>
        <end position="100"/>
    </location>
</feature>
<proteinExistence type="predicted"/>
<dbReference type="InterPro" id="IPR034660">
    <property type="entry name" value="DinB/YfiT-like"/>
</dbReference>
<sequence length="170" mass="19044">MARFGDAENCLKHLERSRRALLHFVESLSDEHLFHRPAAGVWSPAEVLEHVSLVEESAGKIIRRLRKVALGEAEPFPPSPPGQTRPDGRPLAPPLTEPKGGLSRAALLERMQAVRERVLAEVAESGERLSHPPTYAHPFFGDLTALGWLQTLVYHERHHLRQIQERLGAL</sequence>
<dbReference type="Proteomes" id="UP000321197">
    <property type="component" value="Unassembled WGS sequence"/>
</dbReference>
<feature type="domain" description="DinB-like" evidence="2">
    <location>
        <begin position="13"/>
        <end position="163"/>
    </location>
</feature>
<comment type="caution">
    <text evidence="3">The sequence shown here is derived from an EMBL/GenBank/DDBJ whole genome shotgun (WGS) entry which is preliminary data.</text>
</comment>
<keyword evidence="3" id="KW-0670">Pyruvate</keyword>
<evidence type="ECO:0000313" key="4">
    <source>
        <dbReference type="Proteomes" id="UP000321197"/>
    </source>
</evidence>